<dbReference type="GO" id="GO:0007166">
    <property type="term" value="P:cell surface receptor signaling pathway"/>
    <property type="evidence" value="ECO:0007669"/>
    <property type="project" value="UniProtKB-ARBA"/>
</dbReference>
<dbReference type="GO" id="GO:0032911">
    <property type="term" value="P:negative regulation of transforming growth factor beta1 production"/>
    <property type="evidence" value="ECO:0000318"/>
    <property type="project" value="GO_Central"/>
</dbReference>
<dbReference type="FunCoup" id="F7EE63">
    <property type="interactions" value="230"/>
</dbReference>
<evidence type="ECO:0000256" key="6">
    <source>
        <dbReference type="ARBA" id="ARBA00022692"/>
    </source>
</evidence>
<keyword evidence="13" id="KW-1015">Disulfide bond</keyword>
<dbReference type="InterPro" id="IPR009861">
    <property type="entry name" value="HCST"/>
</dbReference>
<dbReference type="GO" id="GO:0030889">
    <property type="term" value="P:negative regulation of B cell proliferation"/>
    <property type="evidence" value="ECO:0000318"/>
    <property type="project" value="GO_Central"/>
</dbReference>
<dbReference type="PANTHER" id="PTHR17554:SF2">
    <property type="entry name" value="TYRO PROTEIN TYROSINE KINASE-BINDING PROTEIN"/>
    <property type="match status" value="1"/>
</dbReference>
<dbReference type="Ensembl" id="ENSOANT00000028803.2">
    <property type="protein sequence ID" value="ENSOANP00000024999.2"/>
    <property type="gene ID" value="ENSOANG00000019717.2"/>
</dbReference>
<dbReference type="GO" id="GO:0050776">
    <property type="term" value="P:regulation of immune response"/>
    <property type="evidence" value="ECO:0007669"/>
    <property type="project" value="InterPro"/>
</dbReference>
<evidence type="ECO:0000256" key="16">
    <source>
        <dbReference type="SAM" id="Phobius"/>
    </source>
</evidence>
<keyword evidence="5" id="KW-0597">Phosphoprotein</keyword>
<dbReference type="GO" id="GO:0030316">
    <property type="term" value="P:osteoclast differentiation"/>
    <property type="evidence" value="ECO:0007669"/>
    <property type="project" value="UniProtKB-ARBA"/>
</dbReference>
<dbReference type="GO" id="GO:0005886">
    <property type="term" value="C:plasma membrane"/>
    <property type="evidence" value="ECO:0007669"/>
    <property type="project" value="UniProtKB-SubCell"/>
</dbReference>
<dbReference type="GO" id="GO:0051897">
    <property type="term" value="P:positive regulation of phosphatidylinositol 3-kinase/protein kinase B signal transduction"/>
    <property type="evidence" value="ECO:0007669"/>
    <property type="project" value="InterPro"/>
</dbReference>
<evidence type="ECO:0000256" key="1">
    <source>
        <dbReference type="ARBA" id="ARBA00004251"/>
    </source>
</evidence>
<dbReference type="Pfam" id="PF07213">
    <property type="entry name" value="DAP10"/>
    <property type="match status" value="1"/>
</dbReference>
<dbReference type="GO" id="GO:0002283">
    <property type="term" value="P:neutrophil activation involved in immune response"/>
    <property type="evidence" value="ECO:0000318"/>
    <property type="project" value="GO_Central"/>
</dbReference>
<dbReference type="Bgee" id="ENSOANG00000019717">
    <property type="expression patterns" value="Expressed in liver and 7 other cell types or tissues"/>
</dbReference>
<evidence type="ECO:0000256" key="8">
    <source>
        <dbReference type="ARBA" id="ARBA00022729"/>
    </source>
</evidence>
<feature type="chain" id="PRO_5028335187" description="TYRO protein tyrosine kinase-binding protein" evidence="17">
    <location>
        <begin position="25"/>
        <end position="108"/>
    </location>
</feature>
<proteinExistence type="inferred from homology"/>
<evidence type="ECO:0000256" key="14">
    <source>
        <dbReference type="ARBA" id="ARBA00031252"/>
    </source>
</evidence>
<dbReference type="GO" id="GO:0005102">
    <property type="term" value="F:signaling receptor binding"/>
    <property type="evidence" value="ECO:0000318"/>
    <property type="project" value="GO_Central"/>
</dbReference>
<dbReference type="GO" id="GO:0009986">
    <property type="term" value="C:cell surface"/>
    <property type="evidence" value="ECO:0000318"/>
    <property type="project" value="GO_Central"/>
</dbReference>
<feature type="region of interest" description="Disordered" evidence="15">
    <location>
        <begin position="69"/>
        <end position="108"/>
    </location>
</feature>
<dbReference type="Proteomes" id="UP000002279">
    <property type="component" value="Chromosome 5"/>
</dbReference>
<keyword evidence="19" id="KW-1185">Reference proteome</keyword>
<dbReference type="GeneTree" id="ENSGT00390000016786"/>
<dbReference type="GO" id="GO:0032816">
    <property type="term" value="P:positive regulation of natural killer cell activation"/>
    <property type="evidence" value="ECO:0000318"/>
    <property type="project" value="GO_Central"/>
</dbReference>
<dbReference type="STRING" id="9258.ENSOANP00000024999"/>
<evidence type="ECO:0000256" key="9">
    <source>
        <dbReference type="ARBA" id="ARBA00022837"/>
    </source>
</evidence>
<accession>F7EE63</accession>
<reference evidence="18" key="2">
    <citation type="submission" date="2025-08" db="UniProtKB">
        <authorList>
            <consortium name="Ensembl"/>
        </authorList>
    </citation>
    <scope>IDENTIFICATION</scope>
    <source>
        <strain evidence="18">Glennie</strain>
    </source>
</reference>
<dbReference type="GO" id="GO:0043548">
    <property type="term" value="F:phosphatidylinositol 3-kinase binding"/>
    <property type="evidence" value="ECO:0007669"/>
    <property type="project" value="InterPro"/>
</dbReference>
<dbReference type="GO" id="GO:0002282">
    <property type="term" value="P:microglial cell activation involved in immune response"/>
    <property type="evidence" value="ECO:0000318"/>
    <property type="project" value="GO_Central"/>
</dbReference>
<reference evidence="18 19" key="1">
    <citation type="journal article" date="2008" name="Nature">
        <title>Genome analysis of the platypus reveals unique signatures of evolution.</title>
        <authorList>
            <person name="Warren W.C."/>
            <person name="Hillier L.W."/>
            <person name="Marshall Graves J.A."/>
            <person name="Birney E."/>
            <person name="Ponting C.P."/>
            <person name="Grutzner F."/>
            <person name="Belov K."/>
            <person name="Miller W."/>
            <person name="Clarke L."/>
            <person name="Chinwalla A.T."/>
            <person name="Yang S.P."/>
            <person name="Heger A."/>
            <person name="Locke D.P."/>
            <person name="Miethke P."/>
            <person name="Waters P.D."/>
            <person name="Veyrunes F."/>
            <person name="Fulton L."/>
            <person name="Fulton B."/>
            <person name="Graves T."/>
            <person name="Wallis J."/>
            <person name="Puente X.S."/>
            <person name="Lopez-Otin C."/>
            <person name="Ordonez G.R."/>
            <person name="Eichler E.E."/>
            <person name="Chen L."/>
            <person name="Cheng Z."/>
            <person name="Deakin J.E."/>
            <person name="Alsop A."/>
            <person name="Thompson K."/>
            <person name="Kirby P."/>
            <person name="Papenfuss A.T."/>
            <person name="Wakefield M.J."/>
            <person name="Olender T."/>
            <person name="Lancet D."/>
            <person name="Huttley G.A."/>
            <person name="Smit A.F."/>
            <person name="Pask A."/>
            <person name="Temple-Smith P."/>
            <person name="Batzer M.A."/>
            <person name="Walker J.A."/>
            <person name="Konkel M.K."/>
            <person name="Harris R.S."/>
            <person name="Whittington C.M."/>
            <person name="Wong E.S."/>
            <person name="Gemmell N.J."/>
            <person name="Buschiazzo E."/>
            <person name="Vargas Jentzsch I.M."/>
            <person name="Merkel A."/>
            <person name="Schmitz J."/>
            <person name="Zemann A."/>
            <person name="Churakov G."/>
            <person name="Kriegs J.O."/>
            <person name="Brosius J."/>
            <person name="Murchison E.P."/>
            <person name="Sachidanandam R."/>
            <person name="Smith C."/>
            <person name="Hannon G.J."/>
            <person name="Tsend-Ayush E."/>
            <person name="McMillan D."/>
            <person name="Attenborough R."/>
            <person name="Rens W."/>
            <person name="Ferguson-Smith M."/>
            <person name="Lefevre C.M."/>
            <person name="Sharp J.A."/>
            <person name="Nicholas K.R."/>
            <person name="Ray D.A."/>
            <person name="Kube M."/>
            <person name="Reinhardt R."/>
            <person name="Pringle T.H."/>
            <person name="Taylor J."/>
            <person name="Jones R.C."/>
            <person name="Nixon B."/>
            <person name="Dacheux J.L."/>
            <person name="Niwa H."/>
            <person name="Sekita Y."/>
            <person name="Huang X."/>
            <person name="Stark A."/>
            <person name="Kheradpour P."/>
            <person name="Kellis M."/>
            <person name="Flicek P."/>
            <person name="Chen Y."/>
            <person name="Webber C."/>
            <person name="Hardison R."/>
            <person name="Nelson J."/>
            <person name="Hallsworth-Pepin K."/>
            <person name="Delehaunty K."/>
            <person name="Markovic C."/>
            <person name="Minx P."/>
            <person name="Feng Y."/>
            <person name="Kremitzki C."/>
            <person name="Mitreva M."/>
            <person name="Glasscock J."/>
            <person name="Wylie T."/>
            <person name="Wohldmann P."/>
            <person name="Thiru P."/>
            <person name="Nhan M.N."/>
            <person name="Pohl C.S."/>
            <person name="Smith S.M."/>
            <person name="Hou S."/>
            <person name="Nefedov M."/>
            <person name="de Jong P.J."/>
            <person name="Renfree M.B."/>
            <person name="Mardis E.R."/>
            <person name="Wilson R.K."/>
        </authorList>
    </citation>
    <scope>NUCLEOTIDE SEQUENCE [LARGE SCALE GENOMIC DNA]</scope>
    <source>
        <strain evidence="18 19">Glennie</strain>
    </source>
</reference>
<feature type="transmembrane region" description="Helical" evidence="16">
    <location>
        <begin position="37"/>
        <end position="61"/>
    </location>
</feature>
<name>F7EE63_ORNAN</name>
<evidence type="ECO:0000256" key="13">
    <source>
        <dbReference type="ARBA" id="ARBA00023157"/>
    </source>
</evidence>
<dbReference type="GO" id="GO:1904151">
    <property type="term" value="P:positive regulation of microglial cell mediated cytotoxicity"/>
    <property type="evidence" value="ECO:0000318"/>
    <property type="project" value="GO_Central"/>
</dbReference>
<protein>
    <recommendedName>
        <fullName evidence="3">TYRO protein tyrosine kinase-binding protein</fullName>
    </recommendedName>
    <alternativeName>
        <fullName evidence="14">DNAX-activation protein 12</fullName>
    </alternativeName>
</protein>
<evidence type="ECO:0000313" key="18">
    <source>
        <dbReference type="Ensembl" id="ENSOANP00000024999.2"/>
    </source>
</evidence>
<dbReference type="InterPro" id="IPR026200">
    <property type="entry name" value="Tyrobp"/>
</dbReference>
<comment type="subcellular location">
    <subcellularLocation>
        <location evidence="1">Cell membrane</location>
        <topology evidence="1">Single-pass type I membrane protein</topology>
    </subcellularLocation>
</comment>
<dbReference type="FunFam" id="1.10.287.770:FF:000004">
    <property type="entry name" value="TYRO protein tyrosine kinase-binding protein"/>
    <property type="match status" value="1"/>
</dbReference>
<reference evidence="18" key="3">
    <citation type="submission" date="2025-09" db="UniProtKB">
        <authorList>
            <consortium name="Ensembl"/>
        </authorList>
    </citation>
    <scope>IDENTIFICATION</scope>
    <source>
        <strain evidence="18">Glennie</strain>
    </source>
</reference>
<sequence>GPGMKPGSSLLGLLLALTPLPLHPLPGCSGCYPVTPGVLAGIILGDLALTLFIALAVYYLARMVARPRGTAGAAGDGESQSHRPGVTAPELQGPRSDIYSDLNTQRRY</sequence>
<evidence type="ECO:0000256" key="2">
    <source>
        <dbReference type="ARBA" id="ARBA00009791"/>
    </source>
</evidence>
<evidence type="ECO:0000256" key="15">
    <source>
        <dbReference type="SAM" id="MobiDB-lite"/>
    </source>
</evidence>
<evidence type="ECO:0000256" key="4">
    <source>
        <dbReference type="ARBA" id="ARBA00022475"/>
    </source>
</evidence>
<keyword evidence="6 16" id="KW-0812">Transmembrane</keyword>
<keyword evidence="4" id="KW-1003">Cell membrane</keyword>
<dbReference type="HOGENOM" id="CLU_141718_0_0_1"/>
<dbReference type="AlphaFoldDB" id="F7EE63"/>
<keyword evidence="12 16" id="KW-0472">Membrane</keyword>
<evidence type="ECO:0000256" key="3">
    <source>
        <dbReference type="ARBA" id="ARBA00022356"/>
    </source>
</evidence>
<dbReference type="eggNOG" id="ENOG502SCVI">
    <property type="taxonomic scope" value="Eukaryota"/>
</dbReference>
<evidence type="ECO:0000256" key="12">
    <source>
        <dbReference type="ARBA" id="ARBA00023136"/>
    </source>
</evidence>
<dbReference type="GO" id="GO:0046872">
    <property type="term" value="F:metal ion binding"/>
    <property type="evidence" value="ECO:0007669"/>
    <property type="project" value="UniProtKB-KW"/>
</dbReference>
<keyword evidence="9" id="KW-0106">Calcium</keyword>
<gene>
    <name evidence="18" type="primary">LOC100085440</name>
</gene>
<evidence type="ECO:0000256" key="5">
    <source>
        <dbReference type="ARBA" id="ARBA00022553"/>
    </source>
</evidence>
<keyword evidence="11 16" id="KW-1133">Transmembrane helix</keyword>
<dbReference type="GO" id="GO:0034241">
    <property type="term" value="P:positive regulation of macrophage fusion"/>
    <property type="evidence" value="ECO:0000318"/>
    <property type="project" value="GO_Central"/>
</dbReference>
<organism evidence="18 19">
    <name type="scientific">Ornithorhynchus anatinus</name>
    <name type="common">Duckbill platypus</name>
    <dbReference type="NCBI Taxonomy" id="9258"/>
    <lineage>
        <taxon>Eukaryota</taxon>
        <taxon>Metazoa</taxon>
        <taxon>Chordata</taxon>
        <taxon>Craniata</taxon>
        <taxon>Vertebrata</taxon>
        <taxon>Euteleostomi</taxon>
        <taxon>Mammalia</taxon>
        <taxon>Monotremata</taxon>
        <taxon>Ornithorhynchidae</taxon>
        <taxon>Ornithorhynchus</taxon>
    </lineage>
</organism>
<keyword evidence="8 17" id="KW-0732">Signal</keyword>
<feature type="signal peptide" evidence="17">
    <location>
        <begin position="1"/>
        <end position="24"/>
    </location>
</feature>
<evidence type="ECO:0000256" key="10">
    <source>
        <dbReference type="ARBA" id="ARBA00022859"/>
    </source>
</evidence>
<evidence type="ECO:0000256" key="17">
    <source>
        <dbReference type="SAM" id="SignalP"/>
    </source>
</evidence>
<evidence type="ECO:0000256" key="7">
    <source>
        <dbReference type="ARBA" id="ARBA00022723"/>
    </source>
</evidence>
<keyword evidence="7" id="KW-0479">Metal-binding</keyword>
<evidence type="ECO:0000256" key="11">
    <source>
        <dbReference type="ARBA" id="ARBA00022989"/>
    </source>
</evidence>
<dbReference type="PANTHER" id="PTHR17554">
    <property type="entry name" value="TYRO PROTEIN TYROSINE KINASE-BINDING PROTEIN"/>
    <property type="match status" value="1"/>
</dbReference>
<dbReference type="Gene3D" id="1.10.287.770">
    <property type="entry name" value="YojJ-like"/>
    <property type="match status" value="1"/>
</dbReference>
<dbReference type="InParanoid" id="F7EE63"/>
<keyword evidence="10" id="KW-0391">Immunity</keyword>
<evidence type="ECO:0000313" key="19">
    <source>
        <dbReference type="Proteomes" id="UP000002279"/>
    </source>
</evidence>
<comment type="similarity">
    <text evidence="2">Belongs to the TYROBP family.</text>
</comment>